<feature type="compositionally biased region" description="Basic and acidic residues" evidence="7">
    <location>
        <begin position="168"/>
        <end position="194"/>
    </location>
</feature>
<dbReference type="InterPro" id="IPR008506">
    <property type="entry name" value="SND2/TMEM208"/>
</dbReference>
<keyword evidence="3 8" id="KW-0812">Transmembrane</keyword>
<feature type="region of interest" description="Disordered" evidence="7">
    <location>
        <begin position="152"/>
        <end position="194"/>
    </location>
</feature>
<feature type="transmembrane region" description="Helical" evidence="8">
    <location>
        <begin position="121"/>
        <end position="139"/>
    </location>
</feature>
<keyword evidence="4" id="KW-0256">Endoplasmic reticulum</keyword>
<dbReference type="AlphaFoldDB" id="A0AAN7WKB6"/>
<dbReference type="Pfam" id="PF05620">
    <property type="entry name" value="TMEM208_SND2"/>
    <property type="match status" value="1"/>
</dbReference>
<feature type="transmembrane region" description="Helical" evidence="8">
    <location>
        <begin position="43"/>
        <end position="67"/>
    </location>
</feature>
<feature type="transmembrane region" description="Helical" evidence="8">
    <location>
        <begin position="21"/>
        <end position="37"/>
    </location>
</feature>
<dbReference type="PANTHER" id="PTHR13505:SF7">
    <property type="entry name" value="TRANSMEMBRANE PROTEIN 208"/>
    <property type="match status" value="1"/>
</dbReference>
<dbReference type="GO" id="GO:0005789">
    <property type="term" value="C:endoplasmic reticulum membrane"/>
    <property type="evidence" value="ECO:0007669"/>
    <property type="project" value="UniProtKB-SubCell"/>
</dbReference>
<dbReference type="PANTHER" id="PTHR13505">
    <property type="entry name" value="TRANSMEMBRANE PROTEIN 208"/>
    <property type="match status" value="1"/>
</dbReference>
<organism evidence="9 10">
    <name type="scientific">Arxiozyma heterogenica</name>
    <dbReference type="NCBI Taxonomy" id="278026"/>
    <lineage>
        <taxon>Eukaryota</taxon>
        <taxon>Fungi</taxon>
        <taxon>Dikarya</taxon>
        <taxon>Ascomycota</taxon>
        <taxon>Saccharomycotina</taxon>
        <taxon>Saccharomycetes</taxon>
        <taxon>Saccharomycetales</taxon>
        <taxon>Saccharomycetaceae</taxon>
        <taxon>Arxiozyma</taxon>
    </lineage>
</organism>
<evidence type="ECO:0008006" key="11">
    <source>
        <dbReference type="Google" id="ProtNLM"/>
    </source>
</evidence>
<keyword evidence="5 8" id="KW-1133">Transmembrane helix</keyword>
<evidence type="ECO:0000313" key="10">
    <source>
        <dbReference type="Proteomes" id="UP001306508"/>
    </source>
</evidence>
<evidence type="ECO:0000256" key="6">
    <source>
        <dbReference type="ARBA" id="ARBA00023136"/>
    </source>
</evidence>
<name>A0AAN7WKB6_9SACH</name>
<evidence type="ECO:0000313" key="9">
    <source>
        <dbReference type="EMBL" id="KAK5778675.1"/>
    </source>
</evidence>
<reference evidence="10" key="1">
    <citation type="submission" date="2023-07" db="EMBL/GenBank/DDBJ databases">
        <title>A draft genome of Kazachstania heterogenica Y-27499.</title>
        <authorList>
            <person name="Donic C."/>
            <person name="Kralova J.S."/>
            <person name="Fidel L."/>
            <person name="Ben-Dor S."/>
            <person name="Jung S."/>
        </authorList>
    </citation>
    <scope>NUCLEOTIDE SEQUENCE [LARGE SCALE GENOMIC DNA]</scope>
    <source>
        <strain evidence="10">Y27499</strain>
    </source>
</reference>
<evidence type="ECO:0000256" key="1">
    <source>
        <dbReference type="ARBA" id="ARBA00004477"/>
    </source>
</evidence>
<dbReference type="GO" id="GO:0005773">
    <property type="term" value="C:vacuole"/>
    <property type="evidence" value="ECO:0007669"/>
    <property type="project" value="GOC"/>
</dbReference>
<feature type="transmembrane region" description="Helical" evidence="8">
    <location>
        <begin position="95"/>
        <end position="115"/>
    </location>
</feature>
<comment type="caution">
    <text evidence="9">The sequence shown here is derived from an EMBL/GenBank/DDBJ whole genome shotgun (WGS) entry which is preliminary data.</text>
</comment>
<evidence type="ECO:0000256" key="8">
    <source>
        <dbReference type="SAM" id="Phobius"/>
    </source>
</evidence>
<evidence type="ECO:0000256" key="2">
    <source>
        <dbReference type="ARBA" id="ARBA00009950"/>
    </source>
</evidence>
<accession>A0AAN7WKB6</accession>
<dbReference type="Proteomes" id="UP001306508">
    <property type="component" value="Unassembled WGS sequence"/>
</dbReference>
<sequence length="194" mass="22544">MAGKSAKKHAINNTRILNQSIYISSGLITLSLSRLFLSNDKSVTLSFFFNLKLILSQLPLLVCLYILNKTGRPIWSNGELKNEGSMINLSNPQGLVEYMLDIIYLSWVGDIFLTIFNSFKLIWLIWIIVIPSYIIYKLFQLRNQFGGSKSFNIPQQNNKNARSRRSINAKETEKSKRQLKRENRSNEKVKYRYK</sequence>
<protein>
    <recommendedName>
        <fullName evidence="11">DUF788-domain-containing protein</fullName>
    </recommendedName>
</protein>
<dbReference type="EMBL" id="JAWIZZ010000053">
    <property type="protein sequence ID" value="KAK5778675.1"/>
    <property type="molecule type" value="Genomic_DNA"/>
</dbReference>
<proteinExistence type="inferred from homology"/>
<evidence type="ECO:0000256" key="3">
    <source>
        <dbReference type="ARBA" id="ARBA00022692"/>
    </source>
</evidence>
<keyword evidence="6 8" id="KW-0472">Membrane</keyword>
<gene>
    <name evidence="9" type="ORF">RI543_004346</name>
</gene>
<dbReference type="GO" id="GO:0006624">
    <property type="term" value="P:vacuolar protein processing"/>
    <property type="evidence" value="ECO:0007669"/>
    <property type="project" value="TreeGrafter"/>
</dbReference>
<comment type="subcellular location">
    <subcellularLocation>
        <location evidence="1">Endoplasmic reticulum membrane</location>
        <topology evidence="1">Multi-pass membrane protein</topology>
    </subcellularLocation>
</comment>
<comment type="similarity">
    <text evidence="2">Belongs to the TMEM208 family.</text>
</comment>
<keyword evidence="10" id="KW-1185">Reference proteome</keyword>
<evidence type="ECO:0000256" key="7">
    <source>
        <dbReference type="SAM" id="MobiDB-lite"/>
    </source>
</evidence>
<evidence type="ECO:0000256" key="4">
    <source>
        <dbReference type="ARBA" id="ARBA00022824"/>
    </source>
</evidence>
<evidence type="ECO:0000256" key="5">
    <source>
        <dbReference type="ARBA" id="ARBA00022989"/>
    </source>
</evidence>